<protein>
    <submittedName>
        <fullName evidence="1">Uncharacterized protein</fullName>
    </submittedName>
</protein>
<proteinExistence type="predicted"/>
<reference evidence="1" key="1">
    <citation type="submission" date="2020-06" db="EMBL/GenBank/DDBJ databases">
        <title>Unique genomic features of the anaerobic methanotrophic archaea.</title>
        <authorList>
            <person name="Chadwick G.L."/>
            <person name="Skennerton C.T."/>
            <person name="Laso-Perez R."/>
            <person name="Leu A.O."/>
            <person name="Speth D.R."/>
            <person name="Yu H."/>
            <person name="Morgan-Lang C."/>
            <person name="Hatzenpichler R."/>
            <person name="Goudeau D."/>
            <person name="Malmstrom R."/>
            <person name="Brazelton W.J."/>
            <person name="Woyke T."/>
            <person name="Hallam S.J."/>
            <person name="Tyson G.W."/>
            <person name="Wegener G."/>
            <person name="Boetius A."/>
            <person name="Orphan V."/>
        </authorList>
    </citation>
    <scope>NUCLEOTIDE SEQUENCE</scope>
</reference>
<evidence type="ECO:0000313" key="1">
    <source>
        <dbReference type="EMBL" id="QNO53739.1"/>
    </source>
</evidence>
<name>A0A7G9Z0F5_9EURY</name>
<organism evidence="1">
    <name type="scientific">Candidatus Methanophagaceae archaeon ANME-1 ERB6</name>
    <dbReference type="NCBI Taxonomy" id="2759912"/>
    <lineage>
        <taxon>Archaea</taxon>
        <taxon>Methanobacteriati</taxon>
        <taxon>Methanobacteriota</taxon>
        <taxon>Stenosarchaea group</taxon>
        <taxon>Methanomicrobia</taxon>
        <taxon>Candidatus Methanophagales</taxon>
        <taxon>Candidatus Methanophagaceae</taxon>
    </lineage>
</organism>
<sequence length="79" mass="9339">MEAIKQMVRIPEDHEIKIKIPYYIPENEVVEVLLIVKKKPAAFKQKVEELKEAVRDKVFLDDLRDVSEDFKALDLEGWK</sequence>
<accession>A0A7G9Z0F5</accession>
<dbReference type="EMBL" id="MT631549">
    <property type="protein sequence ID" value="QNO53739.1"/>
    <property type="molecule type" value="Genomic_DNA"/>
</dbReference>
<dbReference type="AlphaFoldDB" id="A0A7G9Z0F5"/>
<gene>
    <name evidence="1" type="ORF">ONPGGGGH_00038</name>
</gene>